<dbReference type="GeneID" id="39856898"/>
<evidence type="ECO:0000313" key="4">
    <source>
        <dbReference type="Proteomes" id="UP000296733"/>
    </source>
</evidence>
<keyword evidence="3" id="KW-1185">Reference proteome</keyword>
<evidence type="ECO:0000313" key="3">
    <source>
        <dbReference type="Proteomes" id="UP000236740"/>
    </source>
</evidence>
<dbReference type="RefSeq" id="WP_103990790.1">
    <property type="nucleotide sequence ID" value="NZ_CP031311.1"/>
</dbReference>
<dbReference type="EMBL" id="CP031311">
    <property type="protein sequence ID" value="QCC46610.1"/>
    <property type="molecule type" value="Genomic_DNA"/>
</dbReference>
<protein>
    <submittedName>
        <fullName evidence="2">Uncharacterized protein</fullName>
    </submittedName>
</protein>
<dbReference type="Proteomes" id="UP000296733">
    <property type="component" value="Chromosome"/>
</dbReference>
<name>A0A1H5VUY6_9EURY</name>
<reference evidence="1 4" key="2">
    <citation type="journal article" date="2019" name="Nat. Commun.">
        <title>A new type of DNA phosphorothioation-based antiviral system in archaea.</title>
        <authorList>
            <person name="Xiong L."/>
            <person name="Liu S."/>
            <person name="Chen S."/>
            <person name="Xiao Y."/>
            <person name="Zhu B."/>
            <person name="Gao Y."/>
            <person name="Zhang Y."/>
            <person name="Chen B."/>
            <person name="Luo J."/>
            <person name="Deng Z."/>
            <person name="Chen X."/>
            <person name="Wang L."/>
            <person name="Chen S."/>
        </authorList>
    </citation>
    <scope>NUCLEOTIDE SEQUENCE [LARGE SCALE GENOMIC DNA]</scope>
    <source>
        <strain evidence="1 4">CGMCC 1.10331</strain>
    </source>
</reference>
<gene>
    <name evidence="1" type="ORF">DV707_02380</name>
    <name evidence="2" type="ORF">SAMN04488133_1079</name>
</gene>
<proteinExistence type="predicted"/>
<reference evidence="2 3" key="1">
    <citation type="submission" date="2016-10" db="EMBL/GenBank/DDBJ databases">
        <authorList>
            <person name="de Groot N.N."/>
        </authorList>
    </citation>
    <scope>NUCLEOTIDE SEQUENCE [LARGE SCALE GENOMIC DNA]</scope>
    <source>
        <strain evidence="2 3">CGMCC 1.10331</strain>
    </source>
</reference>
<dbReference type="EMBL" id="FNVN01000001">
    <property type="protein sequence ID" value="SEF91092.1"/>
    <property type="molecule type" value="Genomic_DNA"/>
</dbReference>
<organism evidence="2 3">
    <name type="scientific">Halobellus limi</name>
    <dbReference type="NCBI Taxonomy" id="699433"/>
    <lineage>
        <taxon>Archaea</taxon>
        <taxon>Methanobacteriati</taxon>
        <taxon>Methanobacteriota</taxon>
        <taxon>Stenosarchaea group</taxon>
        <taxon>Halobacteria</taxon>
        <taxon>Halobacteriales</taxon>
        <taxon>Haloferacaceae</taxon>
        <taxon>Halobellus</taxon>
    </lineage>
</organism>
<evidence type="ECO:0000313" key="2">
    <source>
        <dbReference type="EMBL" id="SEF91092.1"/>
    </source>
</evidence>
<dbReference type="AlphaFoldDB" id="A0A1H5VUY6"/>
<dbReference type="KEGG" id="hlm:DV707_02380"/>
<sequence>MSSTETFTRLDVDERRDLLERVEAIEPGARVRISYDSARSSNDQTVEARVVDQDDVALYGRTSDLKGSVYVDVWNLDAKYHAGIVVKTTGGRLSNREPSLGELLDVEVIDDE</sequence>
<dbReference type="Proteomes" id="UP000236740">
    <property type="component" value="Unassembled WGS sequence"/>
</dbReference>
<accession>A0A1H5VUY6</accession>
<evidence type="ECO:0000313" key="1">
    <source>
        <dbReference type="EMBL" id="QCC46610.1"/>
    </source>
</evidence>